<evidence type="ECO:0000313" key="1">
    <source>
        <dbReference type="EMBL" id="MDN5123417.1"/>
    </source>
</evidence>
<name>A0AAW7QBN2_9BACT</name>
<dbReference type="Proteomes" id="UP001170364">
    <property type="component" value="Unassembled WGS sequence"/>
</dbReference>
<accession>A0AAW7QBN2</accession>
<sequence>MINFNKNFEKYLSDTPTDLKTVFININFDKGYFTIYPYFFMSNKEEDFTQHSDWIGSFESGTPSIVEFYNNGKKTIKYYQYGEEDDIFPLIYLRKFHSIKESYIDIIQEFILYFNLYRDGNNFIQIDDGGNEHIVIIIDSDKEVKIKTSLLMEFMNVKNYSLSLNFDFLEYEYKEDFLLNLTNSKYDYYKDENEFGKFQSLRGKKIIRKPMQLKKKDKEYENFIIGVDEYGENIEFSCNHNTLSNYFGANKDNPHYLTPIFFKKEVLIKYYSQTEKYSVCDGTLQCGGMWILRLDMNNPKYITAYLGDLGRDLPYSEQKYWKSFNIIPNGKISEVEFRRSFMAEFTNPTDMVLIFKELFCKVNKYWNEKYEFNLFNPLNEADEHYYKSLRIPLTNEQKDFDEQLSSISKIILESINIKEINKYFRQNSINVIDNLKGINRLKLYIESIGYDKRETESNIGYFNMLYDLRSKMTAHRKSEKDVQKELEKHNLSNKDNIEKIEIIVKKVNETLTWLIKEEDN</sequence>
<protein>
    <recommendedName>
        <fullName evidence="3">ApeA N-terminal domain-containing protein</fullName>
    </recommendedName>
</protein>
<evidence type="ECO:0008006" key="3">
    <source>
        <dbReference type="Google" id="ProtNLM"/>
    </source>
</evidence>
<gene>
    <name evidence="1" type="ORF">PJV93_05775</name>
</gene>
<organism evidence="1 2">
    <name type="scientific">Aliarcobacter butzleri</name>
    <dbReference type="NCBI Taxonomy" id="28197"/>
    <lineage>
        <taxon>Bacteria</taxon>
        <taxon>Pseudomonadati</taxon>
        <taxon>Campylobacterota</taxon>
        <taxon>Epsilonproteobacteria</taxon>
        <taxon>Campylobacterales</taxon>
        <taxon>Arcobacteraceae</taxon>
        <taxon>Aliarcobacter</taxon>
    </lineage>
</organism>
<evidence type="ECO:0000313" key="2">
    <source>
        <dbReference type="Proteomes" id="UP001170364"/>
    </source>
</evidence>
<proteinExistence type="predicted"/>
<comment type="caution">
    <text evidence="1">The sequence shown here is derived from an EMBL/GenBank/DDBJ whole genome shotgun (WGS) entry which is preliminary data.</text>
</comment>
<dbReference type="RefSeq" id="WP_301370365.1">
    <property type="nucleotide sequence ID" value="NZ_JAQJJF010000003.1"/>
</dbReference>
<reference evidence="1" key="2">
    <citation type="submission" date="2023-01" db="EMBL/GenBank/DDBJ databases">
        <authorList>
            <person name="Uljanovas D."/>
        </authorList>
    </citation>
    <scope>NUCLEOTIDE SEQUENCE</scope>
    <source>
        <strain evidence="1">S41</strain>
    </source>
</reference>
<reference evidence="1" key="1">
    <citation type="journal article" date="2023" name="Microorganisms">
        <title>Genomic Characterization of Arcobacter butzleri Strains Isolated from Various Sources in Lithuania.</title>
        <authorList>
            <person name="Uljanovas D."/>
            <person name="Golz G."/>
            <person name="Fleischmann S."/>
            <person name="Kudirkiene E."/>
            <person name="Kasetiene N."/>
            <person name="Grineviciene A."/>
            <person name="Tamuleviciene E."/>
            <person name="Aksomaitiene J."/>
            <person name="Alter T."/>
            <person name="Malakauskas M."/>
        </authorList>
    </citation>
    <scope>NUCLEOTIDE SEQUENCE</scope>
    <source>
        <strain evidence="1">S41</strain>
    </source>
</reference>
<dbReference type="EMBL" id="JAQJJG010000005">
    <property type="protein sequence ID" value="MDN5123417.1"/>
    <property type="molecule type" value="Genomic_DNA"/>
</dbReference>
<dbReference type="AlphaFoldDB" id="A0AAW7QBN2"/>